<dbReference type="AlphaFoldDB" id="A0A143BMS9"/>
<dbReference type="EMBL" id="CP011454">
    <property type="protein sequence ID" value="AMW05734.1"/>
    <property type="molecule type" value="Genomic_DNA"/>
</dbReference>
<reference evidence="5 6" key="1">
    <citation type="journal article" date="2014" name="Proc. Natl. Acad. Sci. U.S.A.">
        <title>Functional type 2 photosynthetic reaction centers found in the rare bacterial phylum Gemmatimonadetes.</title>
        <authorList>
            <person name="Zeng Y."/>
            <person name="Feng F."/>
            <person name="Medova H."/>
            <person name="Dean J."/>
            <person name="Koblizek M."/>
        </authorList>
    </citation>
    <scope>NUCLEOTIDE SEQUENCE [LARGE SCALE GENOMIC DNA]</scope>
    <source>
        <strain evidence="5 6">AP64</strain>
    </source>
</reference>
<keyword evidence="2" id="KW-0186">Copper</keyword>
<dbReference type="GO" id="GO:0005507">
    <property type="term" value="F:copper ion binding"/>
    <property type="evidence" value="ECO:0007669"/>
    <property type="project" value="InterPro"/>
</dbReference>
<evidence type="ECO:0000259" key="4">
    <source>
        <dbReference type="Pfam" id="PF04234"/>
    </source>
</evidence>
<feature type="signal peptide" evidence="3">
    <location>
        <begin position="1"/>
        <end position="20"/>
    </location>
</feature>
<dbReference type="eggNOG" id="COG2372">
    <property type="taxonomic scope" value="Bacteria"/>
</dbReference>
<dbReference type="InterPro" id="IPR014755">
    <property type="entry name" value="Cu-Rt/internalin_Ig-like"/>
</dbReference>
<name>A0A143BMS9_9BACT</name>
<dbReference type="SUPFAM" id="SSF81296">
    <property type="entry name" value="E set domains"/>
    <property type="match status" value="1"/>
</dbReference>
<evidence type="ECO:0000256" key="1">
    <source>
        <dbReference type="ARBA" id="ARBA00022729"/>
    </source>
</evidence>
<accession>A0A143BMS9</accession>
<dbReference type="Pfam" id="PF04234">
    <property type="entry name" value="CopC"/>
    <property type="match status" value="1"/>
</dbReference>
<dbReference type="GO" id="GO:0042597">
    <property type="term" value="C:periplasmic space"/>
    <property type="evidence" value="ECO:0007669"/>
    <property type="project" value="InterPro"/>
</dbReference>
<dbReference type="GO" id="GO:0046688">
    <property type="term" value="P:response to copper ion"/>
    <property type="evidence" value="ECO:0007669"/>
    <property type="project" value="InterPro"/>
</dbReference>
<reference evidence="5 6" key="2">
    <citation type="journal article" date="2016" name="Environ. Microbiol. Rep.">
        <title>Metagenomic evidence for the presence of phototrophic Gemmatimonadetes bacteria in diverse environments.</title>
        <authorList>
            <person name="Zeng Y."/>
            <person name="Baumbach J."/>
            <person name="Barbosa E.G."/>
            <person name="Azevedo V."/>
            <person name="Zhang C."/>
            <person name="Koblizek M."/>
        </authorList>
    </citation>
    <scope>NUCLEOTIDE SEQUENCE [LARGE SCALE GENOMIC DNA]</scope>
    <source>
        <strain evidence="5 6">AP64</strain>
    </source>
</reference>
<gene>
    <name evidence="5" type="ORF">GEMMAAP_14885</name>
</gene>
<evidence type="ECO:0000313" key="5">
    <source>
        <dbReference type="EMBL" id="AMW05734.1"/>
    </source>
</evidence>
<sequence>MSPFRSVLVAVVAAALPVVALSAGSSATSLPHLKLKKSFPAKDTVLTSSPDAVRLWLTEKADLPATKVTVTNASAVVVPTAKPTRGASADAPIEARFAQALPAGRYAVSWKTMSKDGHVVSGTFGFTVKTAP</sequence>
<keyword evidence="1 3" id="KW-0732">Signal</keyword>
<organism evidence="5 6">
    <name type="scientific">Gemmatimonas phototrophica</name>
    <dbReference type="NCBI Taxonomy" id="1379270"/>
    <lineage>
        <taxon>Bacteria</taxon>
        <taxon>Pseudomonadati</taxon>
        <taxon>Gemmatimonadota</taxon>
        <taxon>Gemmatimonadia</taxon>
        <taxon>Gemmatimonadales</taxon>
        <taxon>Gemmatimonadaceae</taxon>
        <taxon>Gemmatimonas</taxon>
    </lineage>
</organism>
<dbReference type="InterPro" id="IPR007348">
    <property type="entry name" value="CopC_dom"/>
</dbReference>
<feature type="domain" description="CopC" evidence="4">
    <location>
        <begin position="32"/>
        <end position="128"/>
    </location>
</feature>
<dbReference type="STRING" id="1379270.GEMMAAP_14885"/>
<dbReference type="RefSeq" id="WP_026848550.1">
    <property type="nucleotide sequence ID" value="NZ_CP011454.1"/>
</dbReference>
<evidence type="ECO:0000256" key="2">
    <source>
        <dbReference type="ARBA" id="ARBA00023008"/>
    </source>
</evidence>
<proteinExistence type="predicted"/>
<dbReference type="InterPro" id="IPR014756">
    <property type="entry name" value="Ig_E-set"/>
</dbReference>
<feature type="chain" id="PRO_5007506628" description="CopC domain-containing protein" evidence="3">
    <location>
        <begin position="21"/>
        <end position="132"/>
    </location>
</feature>
<dbReference type="KEGG" id="gph:GEMMAAP_14885"/>
<protein>
    <recommendedName>
        <fullName evidence="4">CopC domain-containing protein</fullName>
    </recommendedName>
</protein>
<evidence type="ECO:0000313" key="6">
    <source>
        <dbReference type="Proteomes" id="UP000076404"/>
    </source>
</evidence>
<dbReference type="OrthoDB" id="9796814at2"/>
<dbReference type="Proteomes" id="UP000076404">
    <property type="component" value="Chromosome"/>
</dbReference>
<dbReference type="Gene3D" id="2.60.40.1220">
    <property type="match status" value="1"/>
</dbReference>
<keyword evidence="6" id="KW-1185">Reference proteome</keyword>
<evidence type="ECO:0000256" key="3">
    <source>
        <dbReference type="SAM" id="SignalP"/>
    </source>
</evidence>